<evidence type="ECO:0000313" key="2">
    <source>
        <dbReference type="EMBL" id="RLK61892.1"/>
    </source>
</evidence>
<dbReference type="AlphaFoldDB" id="A0A421BBZ8"/>
<dbReference type="Proteomes" id="UP000282454">
    <property type="component" value="Unassembled WGS sequence"/>
</dbReference>
<reference evidence="2 3" key="1">
    <citation type="submission" date="2018-10" db="EMBL/GenBank/DDBJ databases">
        <title>Genomic Encyclopedia of Archaeal and Bacterial Type Strains, Phase II (KMG-II): from individual species to whole genera.</title>
        <authorList>
            <person name="Goeker M."/>
        </authorList>
    </citation>
    <scope>NUCLEOTIDE SEQUENCE [LARGE SCALE GENOMIC DNA]</scope>
    <source>
        <strain evidence="2 3">DSM 45657</strain>
    </source>
</reference>
<protein>
    <submittedName>
        <fullName evidence="2">Uncharacterized protein</fullName>
    </submittedName>
</protein>
<sequence>MAGSVKANRTAGARRYAVAGGILVVLGIGHAALIPVVAWPSVSGWVRDGLWSVVPFLDGAAPSAEVGTFWSGPGGFAVPLVLLGGLIWHLGRLGVRVPAVVGWVLIGWGLVAGVLLGPSPFFVIAVAGSLLVWRVRPGR</sequence>
<comment type="caution">
    <text evidence="2">The sequence shown here is derived from an EMBL/GenBank/DDBJ whole genome shotgun (WGS) entry which is preliminary data.</text>
</comment>
<keyword evidence="1" id="KW-0812">Transmembrane</keyword>
<evidence type="ECO:0000256" key="1">
    <source>
        <dbReference type="SAM" id="Phobius"/>
    </source>
</evidence>
<feature type="transmembrane region" description="Helical" evidence="1">
    <location>
        <begin position="16"/>
        <end position="39"/>
    </location>
</feature>
<organism evidence="2 3">
    <name type="scientific">Actinokineospora cianjurensis</name>
    <dbReference type="NCBI Taxonomy" id="585224"/>
    <lineage>
        <taxon>Bacteria</taxon>
        <taxon>Bacillati</taxon>
        <taxon>Actinomycetota</taxon>
        <taxon>Actinomycetes</taxon>
        <taxon>Pseudonocardiales</taxon>
        <taxon>Pseudonocardiaceae</taxon>
        <taxon>Actinokineospora</taxon>
    </lineage>
</organism>
<keyword evidence="3" id="KW-1185">Reference proteome</keyword>
<dbReference type="EMBL" id="RCDD01000001">
    <property type="protein sequence ID" value="RLK61892.1"/>
    <property type="molecule type" value="Genomic_DNA"/>
</dbReference>
<gene>
    <name evidence="2" type="ORF">CLV68_2436</name>
</gene>
<keyword evidence="1" id="KW-1133">Transmembrane helix</keyword>
<feature type="transmembrane region" description="Helical" evidence="1">
    <location>
        <begin position="100"/>
        <end position="133"/>
    </location>
</feature>
<proteinExistence type="predicted"/>
<dbReference type="RefSeq" id="WP_246009776.1">
    <property type="nucleotide sequence ID" value="NZ_RCDD01000001.1"/>
</dbReference>
<accession>A0A421BBZ8</accession>
<feature type="transmembrane region" description="Helical" evidence="1">
    <location>
        <begin position="69"/>
        <end position="88"/>
    </location>
</feature>
<name>A0A421BBZ8_9PSEU</name>
<keyword evidence="1" id="KW-0472">Membrane</keyword>
<evidence type="ECO:0000313" key="3">
    <source>
        <dbReference type="Proteomes" id="UP000282454"/>
    </source>
</evidence>